<keyword evidence="3" id="KW-1185">Reference proteome</keyword>
<evidence type="ECO:0000313" key="3">
    <source>
        <dbReference type="Proteomes" id="UP000800038"/>
    </source>
</evidence>
<dbReference type="Proteomes" id="UP000800038">
    <property type="component" value="Unassembled WGS sequence"/>
</dbReference>
<keyword evidence="1" id="KW-1133">Transmembrane helix</keyword>
<reference evidence="2" key="1">
    <citation type="journal article" date="2020" name="Stud. Mycol.">
        <title>101 Dothideomycetes genomes: a test case for predicting lifestyles and emergence of pathogens.</title>
        <authorList>
            <person name="Haridas S."/>
            <person name="Albert R."/>
            <person name="Binder M."/>
            <person name="Bloem J."/>
            <person name="Labutti K."/>
            <person name="Salamov A."/>
            <person name="Andreopoulos B."/>
            <person name="Baker S."/>
            <person name="Barry K."/>
            <person name="Bills G."/>
            <person name="Bluhm B."/>
            <person name="Cannon C."/>
            <person name="Castanera R."/>
            <person name="Culley D."/>
            <person name="Daum C."/>
            <person name="Ezra D."/>
            <person name="Gonzalez J."/>
            <person name="Henrissat B."/>
            <person name="Kuo A."/>
            <person name="Liang C."/>
            <person name="Lipzen A."/>
            <person name="Lutzoni F."/>
            <person name="Magnuson J."/>
            <person name="Mondo S."/>
            <person name="Nolan M."/>
            <person name="Ohm R."/>
            <person name="Pangilinan J."/>
            <person name="Park H.-J."/>
            <person name="Ramirez L."/>
            <person name="Alfaro M."/>
            <person name="Sun H."/>
            <person name="Tritt A."/>
            <person name="Yoshinaga Y."/>
            <person name="Zwiers L.-H."/>
            <person name="Turgeon B."/>
            <person name="Goodwin S."/>
            <person name="Spatafora J."/>
            <person name="Crous P."/>
            <person name="Grigoriev I."/>
        </authorList>
    </citation>
    <scope>NUCLEOTIDE SEQUENCE</scope>
    <source>
        <strain evidence="2">CBS 161.51</strain>
    </source>
</reference>
<gene>
    <name evidence="2" type="ORF">EJ02DRAFT_201248</name>
</gene>
<accession>A0A6A5SWZ5</accession>
<evidence type="ECO:0000256" key="1">
    <source>
        <dbReference type="SAM" id="Phobius"/>
    </source>
</evidence>
<protein>
    <submittedName>
        <fullName evidence="2">Uncharacterized protein</fullName>
    </submittedName>
</protein>
<keyword evidence="1" id="KW-0812">Transmembrane</keyword>
<sequence length="86" mass="9260">MAASGLSAWNINACNVGLILFFLLSPISLQSSSSRAYLQSTTLSQLASLLLYEPLSDPWTSSNSSIAVFTHHNSLQSRDIRITTGS</sequence>
<evidence type="ECO:0000313" key="2">
    <source>
        <dbReference type="EMBL" id="KAF1941537.1"/>
    </source>
</evidence>
<proteinExistence type="predicted"/>
<dbReference type="EMBL" id="ML976046">
    <property type="protein sequence ID" value="KAF1941537.1"/>
    <property type="molecule type" value="Genomic_DNA"/>
</dbReference>
<keyword evidence="1" id="KW-0472">Membrane</keyword>
<organism evidence="2 3">
    <name type="scientific">Clathrospora elynae</name>
    <dbReference type="NCBI Taxonomy" id="706981"/>
    <lineage>
        <taxon>Eukaryota</taxon>
        <taxon>Fungi</taxon>
        <taxon>Dikarya</taxon>
        <taxon>Ascomycota</taxon>
        <taxon>Pezizomycotina</taxon>
        <taxon>Dothideomycetes</taxon>
        <taxon>Pleosporomycetidae</taxon>
        <taxon>Pleosporales</taxon>
        <taxon>Diademaceae</taxon>
        <taxon>Clathrospora</taxon>
    </lineage>
</organism>
<name>A0A6A5SWZ5_9PLEO</name>
<feature type="transmembrane region" description="Helical" evidence="1">
    <location>
        <begin position="6"/>
        <end position="25"/>
    </location>
</feature>
<dbReference type="AlphaFoldDB" id="A0A6A5SWZ5"/>